<evidence type="ECO:0000256" key="6">
    <source>
        <dbReference type="ARBA" id="ARBA00022989"/>
    </source>
</evidence>
<evidence type="ECO:0000256" key="8">
    <source>
        <dbReference type="SAM" id="Phobius"/>
    </source>
</evidence>
<evidence type="ECO:0000256" key="1">
    <source>
        <dbReference type="ARBA" id="ARBA00004651"/>
    </source>
</evidence>
<dbReference type="Pfam" id="PF03547">
    <property type="entry name" value="Mem_trans"/>
    <property type="match status" value="1"/>
</dbReference>
<comment type="subcellular location">
    <subcellularLocation>
        <location evidence="1">Cell membrane</location>
        <topology evidence="1">Multi-pass membrane protein</topology>
    </subcellularLocation>
</comment>
<dbReference type="PANTHER" id="PTHR36838">
    <property type="entry name" value="AUXIN EFFLUX CARRIER FAMILY PROTEIN"/>
    <property type="match status" value="1"/>
</dbReference>
<reference evidence="9 10" key="1">
    <citation type="submission" date="2015-01" db="EMBL/GenBank/DDBJ databases">
        <title>Enhanced salinomycin production by adjusting the supply of polyketide extender units in Streptomyce albus DSM 41398.</title>
        <authorList>
            <person name="Lu C."/>
        </authorList>
    </citation>
    <scope>NUCLEOTIDE SEQUENCE [LARGE SCALE GENOMIC DNA]</scope>
    <source>
        <strain evidence="10">ATCC 21838 / DSM 41398 / FERM P-419 / JCM 4703 / NBRC 107858</strain>
    </source>
</reference>
<keyword evidence="4" id="KW-1003">Cell membrane</keyword>
<feature type="transmembrane region" description="Helical" evidence="8">
    <location>
        <begin position="167"/>
        <end position="188"/>
    </location>
</feature>
<feature type="transmembrane region" description="Helical" evidence="8">
    <location>
        <begin position="290"/>
        <end position="308"/>
    </location>
</feature>
<dbReference type="InterPro" id="IPR038770">
    <property type="entry name" value="Na+/solute_symporter_sf"/>
</dbReference>
<feature type="transmembrane region" description="Helical" evidence="8">
    <location>
        <begin position="200"/>
        <end position="222"/>
    </location>
</feature>
<evidence type="ECO:0000313" key="9">
    <source>
        <dbReference type="EMBL" id="AJE84286.1"/>
    </source>
</evidence>
<evidence type="ECO:0000256" key="5">
    <source>
        <dbReference type="ARBA" id="ARBA00022692"/>
    </source>
</evidence>
<feature type="transmembrane region" description="Helical" evidence="8">
    <location>
        <begin position="101"/>
        <end position="121"/>
    </location>
</feature>
<keyword evidence="3" id="KW-0813">Transport</keyword>
<keyword evidence="6 8" id="KW-1133">Transmembrane helix</keyword>
<evidence type="ECO:0000256" key="4">
    <source>
        <dbReference type="ARBA" id="ARBA00022475"/>
    </source>
</evidence>
<feature type="transmembrane region" description="Helical" evidence="8">
    <location>
        <begin position="234"/>
        <end position="254"/>
    </location>
</feature>
<protein>
    <submittedName>
        <fullName evidence="9">Auxin efflux carrier</fullName>
    </submittedName>
</protein>
<dbReference type="PANTHER" id="PTHR36838:SF3">
    <property type="entry name" value="TRANSPORTER AUXIN EFFLUX CARRIER EC FAMILY"/>
    <property type="match status" value="1"/>
</dbReference>
<feature type="transmembrane region" description="Helical" evidence="8">
    <location>
        <begin position="6"/>
        <end position="24"/>
    </location>
</feature>
<dbReference type="InterPro" id="IPR004776">
    <property type="entry name" value="Mem_transp_PIN-like"/>
</dbReference>
<name>A0A0B5F099_STRA4</name>
<dbReference type="AlphaFoldDB" id="A0A0B5F099"/>
<feature type="transmembrane region" description="Helical" evidence="8">
    <location>
        <begin position="127"/>
        <end position="146"/>
    </location>
</feature>
<keyword evidence="7 8" id="KW-0472">Membrane</keyword>
<sequence>MGAVEALEKLAPVVLAFGCGVLLARRKTVPAAASQVFADYAFLFAVPCFLFGSIYRSDLGALFDWRAFTGYAAAALAAAALTGALVRALGERDPRGIALRVMAAVQVNTAYFAVPVFIMLFGDAAPIFPVLLFQVCVLSLIILSVMELGSAERTGSPARRLGGAVRASLTTPVVLACNAGILLNLLPLHLPVVVLDSFDFVGASASPVALFALGLHLGGTGLDVRGTTREEWGLIAFKCLAFPLLTYLVCHYLFGVRGIRLDQLVLIAAMPAPQNLFIFAQRYRVGADMAAALVVKSSLAALLLLPLWTQFLSRTP</sequence>
<dbReference type="Proteomes" id="UP000031523">
    <property type="component" value="Chromosome"/>
</dbReference>
<feature type="transmembrane region" description="Helical" evidence="8">
    <location>
        <begin position="36"/>
        <end position="55"/>
    </location>
</feature>
<feature type="transmembrane region" description="Helical" evidence="8">
    <location>
        <begin position="67"/>
        <end position="89"/>
    </location>
</feature>
<dbReference type="Gene3D" id="1.20.1530.20">
    <property type="match status" value="1"/>
</dbReference>
<keyword evidence="5 8" id="KW-0812">Transmembrane</keyword>
<proteinExistence type="inferred from homology"/>
<dbReference type="EMBL" id="CP010519">
    <property type="protein sequence ID" value="AJE84286.1"/>
    <property type="molecule type" value="Genomic_DNA"/>
</dbReference>
<evidence type="ECO:0000256" key="3">
    <source>
        <dbReference type="ARBA" id="ARBA00022448"/>
    </source>
</evidence>
<dbReference type="KEGG" id="sals:SLNWT_3910"/>
<gene>
    <name evidence="9" type="ORF">SLNWT_3910</name>
</gene>
<organism evidence="9 10">
    <name type="scientific">Streptomyces albus (strain ATCC 21838 / DSM 41398 / FERM P-419 / JCM 4703 / NBRC 107858)</name>
    <dbReference type="NCBI Taxonomy" id="1081613"/>
    <lineage>
        <taxon>Bacteria</taxon>
        <taxon>Bacillati</taxon>
        <taxon>Actinomycetota</taxon>
        <taxon>Actinomycetes</taxon>
        <taxon>Kitasatosporales</taxon>
        <taxon>Streptomycetaceae</taxon>
        <taxon>Streptomyces</taxon>
    </lineage>
</organism>
<comment type="similarity">
    <text evidence="2">Belongs to the auxin efflux carrier (TC 2.A.69) family.</text>
</comment>
<evidence type="ECO:0000313" key="10">
    <source>
        <dbReference type="Proteomes" id="UP000031523"/>
    </source>
</evidence>
<accession>A0A0B5F099</accession>
<dbReference type="GO" id="GO:0055085">
    <property type="term" value="P:transmembrane transport"/>
    <property type="evidence" value="ECO:0007669"/>
    <property type="project" value="InterPro"/>
</dbReference>
<keyword evidence="10" id="KW-1185">Reference proteome</keyword>
<evidence type="ECO:0000256" key="2">
    <source>
        <dbReference type="ARBA" id="ARBA00010145"/>
    </source>
</evidence>
<dbReference type="GO" id="GO:0005886">
    <property type="term" value="C:plasma membrane"/>
    <property type="evidence" value="ECO:0007669"/>
    <property type="project" value="UniProtKB-SubCell"/>
</dbReference>
<evidence type="ECO:0000256" key="7">
    <source>
        <dbReference type="ARBA" id="ARBA00023136"/>
    </source>
</evidence>